<dbReference type="EMBL" id="JAQPZS010000005">
    <property type="protein sequence ID" value="MEJ6495870.1"/>
    <property type="molecule type" value="Genomic_DNA"/>
</dbReference>
<proteinExistence type="predicted"/>
<gene>
    <name evidence="1" type="ORF">PQI24_07490</name>
</gene>
<evidence type="ECO:0008006" key="3">
    <source>
        <dbReference type="Google" id="ProtNLM"/>
    </source>
</evidence>
<name>A0ABU8SU00_9GAMM</name>
<keyword evidence="2" id="KW-1185">Reference proteome</keyword>
<protein>
    <recommendedName>
        <fullName evidence="3">Apea-like HEPN domain-containing protein</fullName>
    </recommendedName>
</protein>
<accession>A0ABU8SU00</accession>
<comment type="caution">
    <text evidence="1">The sequence shown here is derived from an EMBL/GenBank/DDBJ whole genome shotgun (WGS) entry which is preliminary data.</text>
</comment>
<sequence>MRYRSIAKWDKPEESENLLFFAQLLEELLFNFSLDTYKPSALNSSLLCSEALDVIEEIENGNIKKPNLNHVLKELCESLRRDNVAKSLLTLELSQINSVLLEPSKSTLDKKVVVELIHRQIHLNKYKKQNEELLTKVIIGEKNFSQIRSLTRNFATTLLNLGYGSNWLSKITLDFFYYDKNRIADNSAIKDFLQLFDREPFEYMVIFKGCRLFEKISNSCERFEVKILESLAEINVDTSAHDFSVGPHELLIQVNKINARDIHSAKAKADSRLELINTLFSLFHHKKAPDFQHDCLVINVTNGEVNRSKKAINIMHKCVDLKPPAAARKMNLFISDFSLEKISFQKFTRSAELHSLALNSDSIENQMINLWIALESIIPKNKDDNLCTIEGIVENTLPFLNVTYYQRLISRLAKDLINWKRNFFISLIKPIEADGITQKLIKLISLPEYEEQRNQLRAEFKDFHLISDRFEYFCSVFSSPKTLLEGLDNHSKRVEWQIRRIYRARNIIVHSGKTPSYTSILVENIHDYLDVIIGTLIQLATKPKRIISIDQGFKYLSLTHESYKRELGRKGSVFTSELIDKFFSGKV</sequence>
<dbReference type="RefSeq" id="WP_339980627.1">
    <property type="nucleotide sequence ID" value="NZ_JAQPZS010000005.1"/>
</dbReference>
<evidence type="ECO:0000313" key="1">
    <source>
        <dbReference type="EMBL" id="MEJ6495870.1"/>
    </source>
</evidence>
<reference evidence="1 2" key="1">
    <citation type="submission" date="2023-01" db="EMBL/GenBank/DDBJ databases">
        <title>Trichodesmium-associated heterotrophic epibiont bacteria.</title>
        <authorList>
            <person name="Cleveland C.S."/>
            <person name="Webb E.A."/>
        </authorList>
    </citation>
    <scope>NUCLEOTIDE SEQUENCE [LARGE SCALE GENOMIC DNA]</scope>
    <source>
        <strain evidence="1 2">USCH2</strain>
    </source>
</reference>
<dbReference type="Proteomes" id="UP001377972">
    <property type="component" value="Unassembled WGS sequence"/>
</dbReference>
<evidence type="ECO:0000313" key="2">
    <source>
        <dbReference type="Proteomes" id="UP001377972"/>
    </source>
</evidence>
<organism evidence="1 2">
    <name type="scientific">Pseudoalteromonas lipolytica</name>
    <dbReference type="NCBI Taxonomy" id="570156"/>
    <lineage>
        <taxon>Bacteria</taxon>
        <taxon>Pseudomonadati</taxon>
        <taxon>Pseudomonadota</taxon>
        <taxon>Gammaproteobacteria</taxon>
        <taxon>Alteromonadales</taxon>
        <taxon>Pseudoalteromonadaceae</taxon>
        <taxon>Pseudoalteromonas</taxon>
    </lineage>
</organism>